<proteinExistence type="predicted"/>
<dbReference type="Proteomes" id="UP000465035">
    <property type="component" value="Chromosome"/>
</dbReference>
<gene>
    <name evidence="1" type="ORF">GQR93_04850</name>
</gene>
<organism evidence="1 2">
    <name type="scientific">Lentilactobacillus hilgardii</name>
    <name type="common">Lactobacillus hilgardii</name>
    <dbReference type="NCBI Taxonomy" id="1588"/>
    <lineage>
        <taxon>Bacteria</taxon>
        <taxon>Bacillati</taxon>
        <taxon>Bacillota</taxon>
        <taxon>Bacilli</taxon>
        <taxon>Lactobacillales</taxon>
        <taxon>Lactobacillaceae</taxon>
        <taxon>Lentilactobacillus</taxon>
    </lineage>
</organism>
<evidence type="ECO:0000313" key="1">
    <source>
        <dbReference type="EMBL" id="QHB51594.1"/>
    </source>
</evidence>
<dbReference type="AlphaFoldDB" id="A0A6G9Q4B6"/>
<sequence>MTELLVHNTNVPQPIKLSDGKPGYLSVKREGNHFRYFFKFEAHEHHDFWYDAPALPNDLVIKVASIDGPESFRIKLIN</sequence>
<evidence type="ECO:0000313" key="2">
    <source>
        <dbReference type="Proteomes" id="UP000465035"/>
    </source>
</evidence>
<accession>A0A6G9Q4B6</accession>
<dbReference type="RefSeq" id="WP_003552866.1">
    <property type="nucleotide sequence ID" value="NZ_CABKOL010000106.1"/>
</dbReference>
<protein>
    <submittedName>
        <fullName evidence="1">Uncharacterized protein</fullName>
    </submittedName>
</protein>
<name>A0A6G9Q4B6_LENHI</name>
<dbReference type="GeneID" id="69057680"/>
<reference evidence="1 2" key="1">
    <citation type="submission" date="2019-12" db="EMBL/GenBank/DDBJ databases">
        <title>Lactobacillus hilgardii FLUB.</title>
        <authorList>
            <person name="Gustaw K."/>
        </authorList>
    </citation>
    <scope>NUCLEOTIDE SEQUENCE [LARGE SCALE GENOMIC DNA]</scope>
    <source>
        <strain evidence="1 2">FLUB</strain>
    </source>
</reference>
<dbReference type="EMBL" id="CP047121">
    <property type="protein sequence ID" value="QHB51594.1"/>
    <property type="molecule type" value="Genomic_DNA"/>
</dbReference>